<dbReference type="Proteomes" id="UP000255389">
    <property type="component" value="Unassembled WGS sequence"/>
</dbReference>
<dbReference type="EMBL" id="UGQY01000004">
    <property type="protein sequence ID" value="SUA03096.1"/>
    <property type="molecule type" value="Genomic_DNA"/>
</dbReference>
<sequence length="178" mass="20250">MLSPEPNWSEITLTIATVVMAVATVALAIGALLALLAIGEARRARHAEAMTEAGRRWNEPAFRTQRAKVKARIDKVGAEAFKDEMMKLRDSEDEEHAEKYYGLLAIPDYFEDLAILVKYHAITFRIVDDSLGTTVVRHWGNWWPFIRELRVVLGDPKTYEHFQRLAEDISRTGEHGET</sequence>
<evidence type="ECO:0008006" key="4">
    <source>
        <dbReference type="Google" id="ProtNLM"/>
    </source>
</evidence>
<protein>
    <recommendedName>
        <fullName evidence="4">DUF4760 domain-containing protein</fullName>
    </recommendedName>
</protein>
<accession>A0A378UXX7</accession>
<reference evidence="2 3" key="1">
    <citation type="submission" date="2018-06" db="EMBL/GenBank/DDBJ databases">
        <authorList>
            <consortium name="Pathogen Informatics"/>
            <person name="Doyle S."/>
        </authorList>
    </citation>
    <scope>NUCLEOTIDE SEQUENCE [LARGE SCALE GENOMIC DNA]</scope>
    <source>
        <strain evidence="2 3">NCTC1542</strain>
    </source>
</reference>
<gene>
    <name evidence="2" type="ORF">NCTC1542_04576</name>
</gene>
<keyword evidence="1" id="KW-1133">Transmembrane helix</keyword>
<evidence type="ECO:0000256" key="1">
    <source>
        <dbReference type="SAM" id="Phobius"/>
    </source>
</evidence>
<evidence type="ECO:0000313" key="2">
    <source>
        <dbReference type="EMBL" id="SUA03096.1"/>
    </source>
</evidence>
<keyword evidence="1" id="KW-0812">Transmembrane</keyword>
<dbReference type="Pfam" id="PF15956">
    <property type="entry name" value="DUF4760"/>
    <property type="match status" value="1"/>
</dbReference>
<organism evidence="2 3">
    <name type="scientific">Mycolicibacterium fortuitum</name>
    <name type="common">Mycobacterium fortuitum</name>
    <dbReference type="NCBI Taxonomy" id="1766"/>
    <lineage>
        <taxon>Bacteria</taxon>
        <taxon>Bacillati</taxon>
        <taxon>Actinomycetota</taxon>
        <taxon>Actinomycetes</taxon>
        <taxon>Mycobacteriales</taxon>
        <taxon>Mycobacteriaceae</taxon>
        <taxon>Mycolicibacterium</taxon>
    </lineage>
</organism>
<keyword evidence="1" id="KW-0472">Membrane</keyword>
<evidence type="ECO:0000313" key="3">
    <source>
        <dbReference type="Proteomes" id="UP000255389"/>
    </source>
</evidence>
<dbReference type="AlphaFoldDB" id="A0A378UXX7"/>
<name>A0A378UXX7_MYCFO</name>
<feature type="transmembrane region" description="Helical" evidence="1">
    <location>
        <begin position="12"/>
        <end position="38"/>
    </location>
</feature>
<dbReference type="InterPro" id="IPR031876">
    <property type="entry name" value="DUF4760"/>
</dbReference>
<proteinExistence type="predicted"/>